<dbReference type="PANTHER" id="PTHR16166:SF93">
    <property type="entry name" value="INTERMEMBRANE LIPID TRANSFER PROTEIN VPS13"/>
    <property type="match status" value="1"/>
</dbReference>
<feature type="domain" description="Chorein N-terminal" evidence="4">
    <location>
        <begin position="4"/>
        <end position="1148"/>
    </location>
</feature>
<reference evidence="5" key="1">
    <citation type="submission" date="2022-08" db="EMBL/GenBank/DDBJ databases">
        <title>Novel sulfate-reducing endosymbionts in the free-living metamonad Anaeramoeba.</title>
        <authorList>
            <person name="Jerlstrom-Hultqvist J."/>
            <person name="Cepicka I."/>
            <person name="Gallot-Lavallee L."/>
            <person name="Salas-Leiva D."/>
            <person name="Curtis B.A."/>
            <person name="Zahonova K."/>
            <person name="Pipaliya S."/>
            <person name="Dacks J."/>
            <person name="Roger A.J."/>
        </authorList>
    </citation>
    <scope>NUCLEOTIDE SEQUENCE</scope>
    <source>
        <strain evidence="5">Schooner1</strain>
    </source>
</reference>
<evidence type="ECO:0000259" key="4">
    <source>
        <dbReference type="Pfam" id="PF12624"/>
    </source>
</evidence>
<accession>A0ABQ8YQJ8</accession>
<dbReference type="InterPro" id="IPR026854">
    <property type="entry name" value="VPS13_N"/>
</dbReference>
<evidence type="ECO:0000256" key="1">
    <source>
        <dbReference type="ARBA" id="ARBA00006545"/>
    </source>
</evidence>
<evidence type="ECO:0000256" key="2">
    <source>
        <dbReference type="ARBA" id="ARBA00022448"/>
    </source>
</evidence>
<keyword evidence="6" id="KW-1185">Reference proteome</keyword>
<feature type="coiled-coil region" evidence="3">
    <location>
        <begin position="449"/>
        <end position="476"/>
    </location>
</feature>
<comment type="caution">
    <text evidence="5">The sequence shown here is derived from an EMBL/GenBank/DDBJ whole genome shotgun (WGS) entry which is preliminary data.</text>
</comment>
<dbReference type="Pfam" id="PF12624">
    <property type="entry name" value="VPS13_N"/>
    <property type="match status" value="1"/>
</dbReference>
<evidence type="ECO:0000313" key="6">
    <source>
        <dbReference type="Proteomes" id="UP001150062"/>
    </source>
</evidence>
<keyword evidence="3" id="KW-0175">Coiled coil</keyword>
<evidence type="ECO:0000256" key="3">
    <source>
        <dbReference type="SAM" id="Coils"/>
    </source>
</evidence>
<dbReference type="InterPro" id="IPR026847">
    <property type="entry name" value="VPS13"/>
</dbReference>
<protein>
    <submittedName>
        <fullName evidence="5">Vacuolar protein sorting-associated protein 13c</fullName>
    </submittedName>
</protein>
<comment type="similarity">
    <text evidence="1">Belongs to the VPS13 family.</text>
</comment>
<proteinExistence type="inferred from homology"/>
<dbReference type="EMBL" id="JAOAOG010000131">
    <property type="protein sequence ID" value="KAJ6246719.1"/>
    <property type="molecule type" value="Genomic_DNA"/>
</dbReference>
<evidence type="ECO:0000313" key="5">
    <source>
        <dbReference type="EMBL" id="KAJ6246719.1"/>
    </source>
</evidence>
<organism evidence="5 6">
    <name type="scientific">Anaeramoeba flamelloides</name>
    <dbReference type="NCBI Taxonomy" id="1746091"/>
    <lineage>
        <taxon>Eukaryota</taxon>
        <taxon>Metamonada</taxon>
        <taxon>Anaeramoebidae</taxon>
        <taxon>Anaeramoeba</taxon>
    </lineage>
</organism>
<name>A0ABQ8YQJ8_9EUKA</name>
<sequence>MKTLVSFYLNRILGRFLKPVHQDQLQLGLWEGDVSINNIQLHEETFEILNLPLKLKWGQINNLELEIPWKNLSSQPVNVDIDGIYLIAQPIFDEHIEKSLLIKRENNKKQEKLRIREAWVDDQKRIKNNNEKSGSWFSVLQNNYFFKKILDNLQVSISNIHIRIECNINNRNDAIGITLDSLEIKSTNSKWETNFINNSPLFWNKLIKFNCFSIYWDLNSNPIYSNNQKDYSKRLLSMIKSKKAITKNEVKKKPKTTIKRNIKTKIKVKKEKLHGQNKHNKEHFYIFSPFSGEIKIKVKRRTFRSGDSLEIPQLTLESNLKEITLSITREHYKGIRILTSDLKNYYKEKKYLKYDKPRNRPTKEGIQTNKKWWIFGYTCIKKKLKKEKGLLDWETLVILRLQRDKYISLYKDKLAMIEDNANEWDNSITQRHLIKLENKIPYKYIVLFRSIAEQEYEEEQKKKKTLLIEKEKEKQKKGWLAQLLSNDKYDQNLNIQVHFTDEIISKILNEHFQTNEEEFTENEITIDTSPKNYHQFKANLKLKVIRLILKDSTDDYKTVTELISEKYETNFQLTKISHHFQIKLKSLQLIDYSQSNSKYPILIKQRKPNHPDSNNSYNIVKNTTENELLILNYDHEYDNSNNDIKLKIILKSLDIIYNSNYIRLIKNFFIIKSNFFDLSLIEKHEKELQKELIFEKIQNTFLIKKLILEHKLINLDLNIDAPIIIIPIDYTKLNSTILIFDLGKLKMVSDLNQNYKLKKFQNKYNINQNNNTNNNLIKKKDFVLNEKYLYDYFIIELTDIRSLIFSNYNEWSNYINNNKLNHSNQILKEFNTNIKINFSIIPSHPNYYSVKVFINLNKLHFELNLEQYIELLLFIDYILIPNNDNDDNNSFQKDHIIIDKDNLNNEYNKKSIEYIQRINQNLNQKMIKNKLSNFEINLKKITIKILKSKQLTNSKLLKLNIFDSKINFLKSNYNNLLKIKIKSFLMYNYFFDKKQLLINNSLTNNNTINNFLIFNCDISQIYSPEFKGVEKVIDLNLNELIITLNGKTFSEIKKILFHYKKKKKQLLNLKINRRGNYTKEKNQNNEKFKLKKFIKIKKKPRKVMKKEIIKYFMNLKINKFKFIFSKKFQKQLFGMNISNLNWNIKNNIKWSEITGSFQDFEITNLTKSEKERIYPYFIKLNKKKIFNFSFDLYHDKKWKLYPRYDSKLSLQLNGLQIYYLQQFVDEFNNYFDFLSYKNKRYSTSATTIKQRTTHFIGRHIQEQIKSLFKIELLNIQIILPQNSCSKNILISKIDKIILTNKFLILRENNNQILTDNYQFNLTNFHLKIGRFNGLHTNSNTINFKDFPTVIRPIDLFINLQRPLNPQENRIPELFFSSSIPSIRIIFNKFQYYQFLKIFYQNFNEKSYFSQQFEKKYYNIINNKNNSFEKENYNIHKNKKLTLKKNPIY</sequence>
<gene>
    <name evidence="5" type="ORF">M0813_01969</name>
</gene>
<dbReference type="PANTHER" id="PTHR16166">
    <property type="entry name" value="VACUOLAR PROTEIN SORTING-ASSOCIATED PROTEIN VPS13"/>
    <property type="match status" value="1"/>
</dbReference>
<dbReference type="Proteomes" id="UP001150062">
    <property type="component" value="Unassembled WGS sequence"/>
</dbReference>
<keyword evidence="2" id="KW-0813">Transport</keyword>